<dbReference type="RefSeq" id="WP_203859343.1">
    <property type="nucleotide sequence ID" value="NZ_BAAAZQ010000006.1"/>
</dbReference>
<evidence type="ECO:0000256" key="1">
    <source>
        <dbReference type="SAM" id="MobiDB-lite"/>
    </source>
</evidence>
<sequence length="484" mass="51301">MTTPEQVAEARRDLGRQLAAWRRAAGLTQAGFGPRIGYSRSAVANIETGREQAPRSFWEAADRCLSTGGALLAGYQQVAELERRYKTRLARARERQRAARATDLLPPPDEQQNNAPSIPASASGWTPRPMPDVFACEPSGPDVVDGETVILTVVSDGPARAFRVSRRALLELTAGAVTTSASVALGVAVPRTVDPAVVGHFAALRALLVRADNRLGGLSVLPTVHQQIAVIAELRRQARGELRDQLLSTEASWSEFGGWLSDDLGNREAGSRLLDRAVSMAQEADDRELCAYVLARKAQRAIGTDDEDRVVGLGRAAARTAGAPAPVRAFAAVLSARGSAIDGDRHGFQAALHQARCLAEQGSADGDALGSFCTPAYLSANAGEGWLRLNEPCRAIASLTAAISEWPTGYQRERGRYLARTAHAYLAAAEPDQAATVGAAALALADTTGSARIRQEISALGSHLAAFSARPAVKDLLDQLAVRP</sequence>
<feature type="domain" description="HTH cro/C1-type" evidence="2">
    <location>
        <begin position="18"/>
        <end position="50"/>
    </location>
</feature>
<dbReference type="Gene3D" id="1.10.260.40">
    <property type="entry name" value="lambda repressor-like DNA-binding domains"/>
    <property type="match status" value="1"/>
</dbReference>
<dbReference type="InterPro" id="IPR001387">
    <property type="entry name" value="Cro/C1-type_HTH"/>
</dbReference>
<organism evidence="3 4">
    <name type="scientific">Plantactinospora mayteni</name>
    <dbReference type="NCBI Taxonomy" id="566021"/>
    <lineage>
        <taxon>Bacteria</taxon>
        <taxon>Bacillati</taxon>
        <taxon>Actinomycetota</taxon>
        <taxon>Actinomycetes</taxon>
        <taxon>Micromonosporales</taxon>
        <taxon>Micromonosporaceae</taxon>
        <taxon>Plantactinospora</taxon>
    </lineage>
</organism>
<dbReference type="SMART" id="SM00530">
    <property type="entry name" value="HTH_XRE"/>
    <property type="match status" value="1"/>
</dbReference>
<evidence type="ECO:0000313" key="4">
    <source>
        <dbReference type="Proteomes" id="UP000621500"/>
    </source>
</evidence>
<dbReference type="InterPro" id="IPR010982">
    <property type="entry name" value="Lambda_DNA-bd_dom_sf"/>
</dbReference>
<keyword evidence="4" id="KW-1185">Reference proteome</keyword>
<gene>
    <name evidence="3" type="ORF">Pma05_44390</name>
</gene>
<feature type="region of interest" description="Disordered" evidence="1">
    <location>
        <begin position="92"/>
        <end position="126"/>
    </location>
</feature>
<evidence type="ECO:0000259" key="2">
    <source>
        <dbReference type="PROSITE" id="PS50943"/>
    </source>
</evidence>
<dbReference type="Proteomes" id="UP000621500">
    <property type="component" value="Unassembled WGS sequence"/>
</dbReference>
<evidence type="ECO:0000313" key="3">
    <source>
        <dbReference type="EMBL" id="GIG97866.1"/>
    </source>
</evidence>
<protein>
    <recommendedName>
        <fullName evidence="2">HTH cro/C1-type domain-containing protein</fullName>
    </recommendedName>
</protein>
<reference evidence="3 4" key="1">
    <citation type="submission" date="2021-01" db="EMBL/GenBank/DDBJ databases">
        <title>Whole genome shotgun sequence of Plantactinospora mayteni NBRC 109088.</title>
        <authorList>
            <person name="Komaki H."/>
            <person name="Tamura T."/>
        </authorList>
    </citation>
    <scope>NUCLEOTIDE SEQUENCE [LARGE SCALE GENOMIC DNA]</scope>
    <source>
        <strain evidence="3 4">NBRC 109088</strain>
    </source>
</reference>
<dbReference type="EMBL" id="BONX01000030">
    <property type="protein sequence ID" value="GIG97866.1"/>
    <property type="molecule type" value="Genomic_DNA"/>
</dbReference>
<comment type="caution">
    <text evidence="3">The sequence shown here is derived from an EMBL/GenBank/DDBJ whole genome shotgun (WGS) entry which is preliminary data.</text>
</comment>
<proteinExistence type="predicted"/>
<dbReference type="CDD" id="cd00093">
    <property type="entry name" value="HTH_XRE"/>
    <property type="match status" value="1"/>
</dbReference>
<dbReference type="Pfam" id="PF13560">
    <property type="entry name" value="HTH_31"/>
    <property type="match status" value="1"/>
</dbReference>
<name>A0ABQ4ET78_9ACTN</name>
<dbReference type="PROSITE" id="PS50943">
    <property type="entry name" value="HTH_CROC1"/>
    <property type="match status" value="1"/>
</dbReference>
<dbReference type="SUPFAM" id="SSF47413">
    <property type="entry name" value="lambda repressor-like DNA-binding domains"/>
    <property type="match status" value="1"/>
</dbReference>
<accession>A0ABQ4ET78</accession>